<dbReference type="EMBL" id="AP004689">
    <property type="protein sequence ID" value="BAD05430.1"/>
    <property type="molecule type" value="Genomic_DNA"/>
</dbReference>
<proteinExistence type="predicted"/>
<accession>Q6ZA13</accession>
<dbReference type="AlphaFoldDB" id="Q6ZA13"/>
<dbReference type="Proteomes" id="UP000000763">
    <property type="component" value="Chromosome 8"/>
</dbReference>
<reference evidence="2" key="2">
    <citation type="journal article" date="2008" name="Nucleic Acids Res.">
        <title>The rice annotation project database (RAP-DB): 2008 update.</title>
        <authorList>
            <consortium name="The rice annotation project (RAP)"/>
        </authorList>
    </citation>
    <scope>GENOME REANNOTATION</scope>
    <source>
        <strain evidence="2">cv. Nipponbare</strain>
    </source>
</reference>
<evidence type="ECO:0000313" key="2">
    <source>
        <dbReference type="Proteomes" id="UP000000763"/>
    </source>
</evidence>
<evidence type="ECO:0000313" key="1">
    <source>
        <dbReference type="EMBL" id="BAD05430.1"/>
    </source>
</evidence>
<name>Q6ZA13_ORYSJ</name>
<organism evidence="1 2">
    <name type="scientific">Oryza sativa subsp. japonica</name>
    <name type="common">Rice</name>
    <dbReference type="NCBI Taxonomy" id="39947"/>
    <lineage>
        <taxon>Eukaryota</taxon>
        <taxon>Viridiplantae</taxon>
        <taxon>Streptophyta</taxon>
        <taxon>Embryophyta</taxon>
        <taxon>Tracheophyta</taxon>
        <taxon>Spermatophyta</taxon>
        <taxon>Magnoliopsida</taxon>
        <taxon>Liliopsida</taxon>
        <taxon>Poales</taxon>
        <taxon>Poaceae</taxon>
        <taxon>BOP clade</taxon>
        <taxon>Oryzoideae</taxon>
        <taxon>Oryzeae</taxon>
        <taxon>Oryzinae</taxon>
        <taxon>Oryza</taxon>
        <taxon>Oryza sativa</taxon>
    </lineage>
</organism>
<reference evidence="2" key="1">
    <citation type="journal article" date="2005" name="Nature">
        <title>The map-based sequence of the rice genome.</title>
        <authorList>
            <consortium name="International rice genome sequencing project (IRGSP)"/>
            <person name="Matsumoto T."/>
            <person name="Wu J."/>
            <person name="Kanamori H."/>
            <person name="Katayose Y."/>
            <person name="Fujisawa M."/>
            <person name="Namiki N."/>
            <person name="Mizuno H."/>
            <person name="Yamamoto K."/>
            <person name="Antonio B.A."/>
            <person name="Baba T."/>
            <person name="Sakata K."/>
            <person name="Nagamura Y."/>
            <person name="Aoki H."/>
            <person name="Arikawa K."/>
            <person name="Arita K."/>
            <person name="Bito T."/>
            <person name="Chiden Y."/>
            <person name="Fujitsuka N."/>
            <person name="Fukunaka R."/>
            <person name="Hamada M."/>
            <person name="Harada C."/>
            <person name="Hayashi A."/>
            <person name="Hijishita S."/>
            <person name="Honda M."/>
            <person name="Hosokawa S."/>
            <person name="Ichikawa Y."/>
            <person name="Idonuma A."/>
            <person name="Iijima M."/>
            <person name="Ikeda M."/>
            <person name="Ikeno M."/>
            <person name="Ito K."/>
            <person name="Ito S."/>
            <person name="Ito T."/>
            <person name="Ito Y."/>
            <person name="Ito Y."/>
            <person name="Iwabuchi A."/>
            <person name="Kamiya K."/>
            <person name="Karasawa W."/>
            <person name="Kurita K."/>
            <person name="Katagiri S."/>
            <person name="Kikuta A."/>
            <person name="Kobayashi H."/>
            <person name="Kobayashi N."/>
            <person name="Machita K."/>
            <person name="Maehara T."/>
            <person name="Masukawa M."/>
            <person name="Mizubayashi T."/>
            <person name="Mukai Y."/>
            <person name="Nagasaki H."/>
            <person name="Nagata Y."/>
            <person name="Naito S."/>
            <person name="Nakashima M."/>
            <person name="Nakama Y."/>
            <person name="Nakamichi Y."/>
            <person name="Nakamura M."/>
            <person name="Meguro A."/>
            <person name="Negishi M."/>
            <person name="Ohta I."/>
            <person name="Ohta T."/>
            <person name="Okamoto M."/>
            <person name="Ono N."/>
            <person name="Saji S."/>
            <person name="Sakaguchi M."/>
            <person name="Sakai K."/>
            <person name="Shibata M."/>
            <person name="Shimokawa T."/>
            <person name="Song J."/>
            <person name="Takazaki Y."/>
            <person name="Terasawa K."/>
            <person name="Tsugane M."/>
            <person name="Tsuji K."/>
            <person name="Ueda S."/>
            <person name="Waki K."/>
            <person name="Yamagata H."/>
            <person name="Yamamoto M."/>
            <person name="Yamamoto S."/>
            <person name="Yamane H."/>
            <person name="Yoshiki S."/>
            <person name="Yoshihara R."/>
            <person name="Yukawa K."/>
            <person name="Zhong H."/>
            <person name="Yano M."/>
            <person name="Yuan Q."/>
            <person name="Ouyang S."/>
            <person name="Liu J."/>
            <person name="Jones K.M."/>
            <person name="Gansberger K."/>
            <person name="Moffat K."/>
            <person name="Hill J."/>
            <person name="Bera J."/>
            <person name="Fadrosh D."/>
            <person name="Jin S."/>
            <person name="Johri S."/>
            <person name="Kim M."/>
            <person name="Overton L."/>
            <person name="Reardon M."/>
            <person name="Tsitrin T."/>
            <person name="Vuong H."/>
            <person name="Weaver B."/>
            <person name="Ciecko A."/>
            <person name="Tallon L."/>
            <person name="Jackson J."/>
            <person name="Pai G."/>
            <person name="Aken S.V."/>
            <person name="Utterback T."/>
            <person name="Reidmuller S."/>
            <person name="Feldblyum T."/>
            <person name="Hsiao J."/>
            <person name="Zismann V."/>
            <person name="Iobst S."/>
            <person name="de Vazeille A.R."/>
            <person name="Buell C.R."/>
            <person name="Ying K."/>
            <person name="Li Y."/>
            <person name="Lu T."/>
            <person name="Huang Y."/>
            <person name="Zhao Q."/>
            <person name="Feng Q."/>
            <person name="Zhang L."/>
            <person name="Zhu J."/>
            <person name="Weng Q."/>
            <person name="Mu J."/>
            <person name="Lu Y."/>
            <person name="Fan D."/>
            <person name="Liu Y."/>
            <person name="Guan J."/>
            <person name="Zhang Y."/>
            <person name="Yu S."/>
            <person name="Liu X."/>
            <person name="Zhang Y."/>
            <person name="Hong G."/>
            <person name="Han B."/>
            <person name="Choisne N."/>
            <person name="Demange N."/>
            <person name="Orjeda G."/>
            <person name="Samain S."/>
            <person name="Cattolico L."/>
            <person name="Pelletier E."/>
            <person name="Couloux A."/>
            <person name="Segurens B."/>
            <person name="Wincker P."/>
            <person name="D'Hont A."/>
            <person name="Scarpelli C."/>
            <person name="Weissenbach J."/>
            <person name="Salanoubat M."/>
            <person name="Quetier F."/>
            <person name="Yu Y."/>
            <person name="Kim H.R."/>
            <person name="Rambo T."/>
            <person name="Currie J."/>
            <person name="Collura K."/>
            <person name="Luo M."/>
            <person name="Yang T."/>
            <person name="Ammiraju J.S.S."/>
            <person name="Engler F."/>
            <person name="Soderlund C."/>
            <person name="Wing R.A."/>
            <person name="Palmer L.E."/>
            <person name="de la Bastide M."/>
            <person name="Spiegel L."/>
            <person name="Nascimento L."/>
            <person name="Zutavern T."/>
            <person name="O'Shaughnessy A."/>
            <person name="Dike S."/>
            <person name="Dedhia N."/>
            <person name="Preston R."/>
            <person name="Balija V."/>
            <person name="McCombie W.R."/>
            <person name="Chow T."/>
            <person name="Chen H."/>
            <person name="Chung M."/>
            <person name="Chen C."/>
            <person name="Shaw J."/>
            <person name="Wu H."/>
            <person name="Hsiao K."/>
            <person name="Chao Y."/>
            <person name="Chu M."/>
            <person name="Cheng C."/>
            <person name="Hour A."/>
            <person name="Lee P."/>
            <person name="Lin S."/>
            <person name="Lin Y."/>
            <person name="Liou J."/>
            <person name="Liu S."/>
            <person name="Hsing Y."/>
            <person name="Raghuvanshi S."/>
            <person name="Mohanty A."/>
            <person name="Bharti A.K."/>
            <person name="Gaur A."/>
            <person name="Gupta V."/>
            <person name="Kumar D."/>
            <person name="Ravi V."/>
            <person name="Vij S."/>
            <person name="Kapur A."/>
            <person name="Khurana P."/>
            <person name="Khurana P."/>
            <person name="Khurana J.P."/>
            <person name="Tyagi A.K."/>
            <person name="Gaikwad K."/>
            <person name="Singh A."/>
            <person name="Dalal V."/>
            <person name="Srivastava S."/>
            <person name="Dixit A."/>
            <person name="Pal A.K."/>
            <person name="Ghazi I.A."/>
            <person name="Yadav M."/>
            <person name="Pandit A."/>
            <person name="Bhargava A."/>
            <person name="Sureshbabu K."/>
            <person name="Batra K."/>
            <person name="Sharma T.R."/>
            <person name="Mohapatra T."/>
            <person name="Singh N.K."/>
            <person name="Messing J."/>
            <person name="Nelson A.B."/>
            <person name="Fuks G."/>
            <person name="Kavchok S."/>
            <person name="Keizer G."/>
            <person name="Linton E."/>
            <person name="Llaca V."/>
            <person name="Song R."/>
            <person name="Tanyolac B."/>
            <person name="Young S."/>
            <person name="Ho-Il K."/>
            <person name="Hahn J.H."/>
            <person name="Sangsakoo G."/>
            <person name="Vanavichit A."/>
            <person name="de Mattos Luiz.A.T."/>
            <person name="Zimmer P.D."/>
            <person name="Malone G."/>
            <person name="Dellagostin O."/>
            <person name="de Oliveira A.C."/>
            <person name="Bevan M."/>
            <person name="Bancroft I."/>
            <person name="Minx P."/>
            <person name="Cordum H."/>
            <person name="Wilson R."/>
            <person name="Cheng Z."/>
            <person name="Jin W."/>
            <person name="Jiang J."/>
            <person name="Leong S.A."/>
            <person name="Iwama H."/>
            <person name="Gojobori T."/>
            <person name="Itoh T."/>
            <person name="Niimura Y."/>
            <person name="Fujii Y."/>
            <person name="Habara T."/>
            <person name="Sakai H."/>
            <person name="Sato Y."/>
            <person name="Wilson G."/>
            <person name="Kumar K."/>
            <person name="McCouch S."/>
            <person name="Juretic N."/>
            <person name="Hoen D."/>
            <person name="Wright S."/>
            <person name="Bruskiewich R."/>
            <person name="Bureau T."/>
            <person name="Miyao A."/>
            <person name="Hirochika H."/>
            <person name="Nishikawa T."/>
            <person name="Kadowaki K."/>
            <person name="Sugiura M."/>
            <person name="Burr B."/>
            <person name="Sasaki T."/>
        </authorList>
    </citation>
    <scope>NUCLEOTIDE SEQUENCE [LARGE SCALE GENOMIC DNA]</scope>
    <source>
        <strain evidence="2">cv. Nipponbare</strain>
    </source>
</reference>
<sequence length="73" mass="7598">MHSPVGFEGDRLKKLQQGATVTVGCGGDGALPTVASTASALPLPLSFLSRRHGVATTGCGGFFFFCNFFHGYC</sequence>
<gene>
    <name evidence="1" type="primary">P0434E03.17</name>
</gene>
<protein>
    <submittedName>
        <fullName evidence="1">Uncharacterized protein</fullName>
    </submittedName>
</protein>